<proteinExistence type="predicted"/>
<evidence type="ECO:0000313" key="1">
    <source>
        <dbReference type="EMBL" id="QJW85417.1"/>
    </source>
</evidence>
<protein>
    <recommendedName>
        <fullName evidence="3">Tetratricopeptide repeat protein</fullName>
    </recommendedName>
</protein>
<evidence type="ECO:0000313" key="2">
    <source>
        <dbReference type="Proteomes" id="UP000500826"/>
    </source>
</evidence>
<accession>A0ABX6P6R7</accession>
<gene>
    <name evidence="1" type="ORF">HK414_24830</name>
</gene>
<dbReference type="EMBL" id="CP053418">
    <property type="protein sequence ID" value="QJW85417.1"/>
    <property type="molecule type" value="Genomic_DNA"/>
</dbReference>
<dbReference type="Proteomes" id="UP000500826">
    <property type="component" value="Chromosome"/>
</dbReference>
<name>A0ABX6P6R7_9BURK</name>
<dbReference type="SUPFAM" id="SSF48452">
    <property type="entry name" value="TPR-like"/>
    <property type="match status" value="1"/>
</dbReference>
<keyword evidence="2" id="KW-1185">Reference proteome</keyword>
<reference evidence="1 2" key="2">
    <citation type="submission" date="2020-05" db="EMBL/GenBank/DDBJ databases">
        <authorList>
            <person name="Khan S.A."/>
            <person name="Jeon C.O."/>
            <person name="Chun B.H."/>
        </authorList>
    </citation>
    <scope>NUCLEOTIDE SEQUENCE [LARGE SCALE GENOMIC DNA]</scope>
    <source>
        <strain evidence="1 2">H242</strain>
    </source>
</reference>
<dbReference type="InterPro" id="IPR011990">
    <property type="entry name" value="TPR-like_helical_dom_sf"/>
</dbReference>
<sequence length="172" mass="18576">MRRWCTAWRATSPCTARDLRGAGEHYAQAVASRPGDSMPHLLQSELLAWRGEGQRARAACGTALHLVPPVALRYWYDAGAALACWVDGALEEAVAAAEQSLRANGRYVPAHCMLAAAQFDNGDAPAARETLDRLLVMHPRFTLDAFLHRTPARPAVAARLAHALRGAQASKA</sequence>
<reference evidence="1 2" key="1">
    <citation type="submission" date="2020-05" db="EMBL/GenBank/DDBJ databases">
        <title>Ramlibacter rhizophilus sp. nov., isolated from rhizosphere soil of national flower Mugunghwa from South Korea.</title>
        <authorList>
            <person name="Zheng-Fei Y."/>
            <person name="Huan T."/>
        </authorList>
    </citation>
    <scope>NUCLEOTIDE SEQUENCE [LARGE SCALE GENOMIC DNA]</scope>
    <source>
        <strain evidence="1 2">H242</strain>
    </source>
</reference>
<dbReference type="Gene3D" id="1.25.40.10">
    <property type="entry name" value="Tetratricopeptide repeat domain"/>
    <property type="match status" value="1"/>
</dbReference>
<organism evidence="1 2">
    <name type="scientific">Ramlibacter terrae</name>
    <dbReference type="NCBI Taxonomy" id="2732511"/>
    <lineage>
        <taxon>Bacteria</taxon>
        <taxon>Pseudomonadati</taxon>
        <taxon>Pseudomonadota</taxon>
        <taxon>Betaproteobacteria</taxon>
        <taxon>Burkholderiales</taxon>
        <taxon>Comamonadaceae</taxon>
        <taxon>Ramlibacter</taxon>
    </lineage>
</organism>
<evidence type="ECO:0008006" key="3">
    <source>
        <dbReference type="Google" id="ProtNLM"/>
    </source>
</evidence>